<accession>A0A6N6VM09</accession>
<dbReference type="InterPro" id="IPR049513">
    <property type="entry name" value="TetR_C_40"/>
</dbReference>
<gene>
    <name evidence="6" type="ORF">F2P47_02090</name>
</gene>
<protein>
    <submittedName>
        <fullName evidence="6">TetR family transcriptional regulator</fullName>
    </submittedName>
</protein>
<feature type="domain" description="HTH tetR-type" evidence="5">
    <location>
        <begin position="20"/>
        <end position="80"/>
    </location>
</feature>
<dbReference type="InterPro" id="IPR001647">
    <property type="entry name" value="HTH_TetR"/>
</dbReference>
<dbReference type="GO" id="GO:0000976">
    <property type="term" value="F:transcription cis-regulatory region binding"/>
    <property type="evidence" value="ECO:0007669"/>
    <property type="project" value="TreeGrafter"/>
</dbReference>
<dbReference type="GO" id="GO:0003700">
    <property type="term" value="F:DNA-binding transcription factor activity"/>
    <property type="evidence" value="ECO:0007669"/>
    <property type="project" value="TreeGrafter"/>
</dbReference>
<dbReference type="RefSeq" id="WP_152214511.1">
    <property type="nucleotide sequence ID" value="NZ_JBAQYD010000048.1"/>
</dbReference>
<dbReference type="PRINTS" id="PR00455">
    <property type="entry name" value="HTHTETR"/>
</dbReference>
<dbReference type="PANTHER" id="PTHR30055:SF234">
    <property type="entry name" value="HTH-TYPE TRANSCRIPTIONAL REGULATOR BETI"/>
    <property type="match status" value="1"/>
</dbReference>
<dbReference type="InterPro" id="IPR009057">
    <property type="entry name" value="Homeodomain-like_sf"/>
</dbReference>
<dbReference type="EMBL" id="WESC01000002">
    <property type="protein sequence ID" value="KAB7742089.1"/>
    <property type="molecule type" value="Genomic_DNA"/>
</dbReference>
<dbReference type="InterPro" id="IPR050109">
    <property type="entry name" value="HTH-type_TetR-like_transc_reg"/>
</dbReference>
<keyword evidence="2 4" id="KW-0238">DNA-binding</keyword>
<evidence type="ECO:0000259" key="5">
    <source>
        <dbReference type="PROSITE" id="PS50977"/>
    </source>
</evidence>
<dbReference type="Pfam" id="PF21306">
    <property type="entry name" value="TetR_C_40"/>
    <property type="match status" value="1"/>
</dbReference>
<keyword evidence="7" id="KW-1185">Reference proteome</keyword>
<dbReference type="PROSITE" id="PS50977">
    <property type="entry name" value="HTH_TETR_2"/>
    <property type="match status" value="1"/>
</dbReference>
<name>A0A6N6VM09_9HYPH</name>
<reference evidence="6 7" key="1">
    <citation type="submission" date="2019-09" db="EMBL/GenBank/DDBJ databases">
        <title>Parvibaculum sedimenti sp. nov., isolated from sediment.</title>
        <authorList>
            <person name="Wang Y."/>
        </authorList>
    </citation>
    <scope>NUCLEOTIDE SEQUENCE [LARGE SCALE GENOMIC DNA]</scope>
    <source>
        <strain evidence="6 7">HXT-9</strain>
    </source>
</reference>
<keyword evidence="1" id="KW-0805">Transcription regulation</keyword>
<sequence>MAARRTPEEKPVEHGSRRRERMRAVLVEAATRLFAAQGVDATTIDEIVDLAGVAKGTFYNYFTDRADIAVAVASAIRREFNEGVAELNEGIADPAERVSRGVRLFLYLVVRDPVRARLLSRIYEGGVDIAKSGNQHLLGDLREGVELGRIQVPSLEVALHLVVALGTAGMRHLLDKGAGPEILRGEGYAHEVATVLLQGLGLRRADIVRILARPFDASHLTLSNRGERL</sequence>
<dbReference type="AlphaFoldDB" id="A0A6N6VM09"/>
<dbReference type="Pfam" id="PF00440">
    <property type="entry name" value="TetR_N"/>
    <property type="match status" value="1"/>
</dbReference>
<evidence type="ECO:0000313" key="6">
    <source>
        <dbReference type="EMBL" id="KAB7742089.1"/>
    </source>
</evidence>
<evidence type="ECO:0000256" key="1">
    <source>
        <dbReference type="ARBA" id="ARBA00023015"/>
    </source>
</evidence>
<evidence type="ECO:0000256" key="2">
    <source>
        <dbReference type="ARBA" id="ARBA00023125"/>
    </source>
</evidence>
<proteinExistence type="predicted"/>
<organism evidence="6 7">
    <name type="scientific">Parvibaculum sedimenti</name>
    <dbReference type="NCBI Taxonomy" id="2608632"/>
    <lineage>
        <taxon>Bacteria</taxon>
        <taxon>Pseudomonadati</taxon>
        <taxon>Pseudomonadota</taxon>
        <taxon>Alphaproteobacteria</taxon>
        <taxon>Hyphomicrobiales</taxon>
        <taxon>Parvibaculaceae</taxon>
        <taxon>Parvibaculum</taxon>
    </lineage>
</organism>
<evidence type="ECO:0000256" key="4">
    <source>
        <dbReference type="PROSITE-ProRule" id="PRU00335"/>
    </source>
</evidence>
<evidence type="ECO:0000256" key="3">
    <source>
        <dbReference type="ARBA" id="ARBA00023163"/>
    </source>
</evidence>
<evidence type="ECO:0000313" key="7">
    <source>
        <dbReference type="Proteomes" id="UP000468901"/>
    </source>
</evidence>
<comment type="caution">
    <text evidence="6">The sequence shown here is derived from an EMBL/GenBank/DDBJ whole genome shotgun (WGS) entry which is preliminary data.</text>
</comment>
<keyword evidence="3" id="KW-0804">Transcription</keyword>
<feature type="DNA-binding region" description="H-T-H motif" evidence="4">
    <location>
        <begin position="43"/>
        <end position="62"/>
    </location>
</feature>
<dbReference type="PANTHER" id="PTHR30055">
    <property type="entry name" value="HTH-TYPE TRANSCRIPTIONAL REGULATOR RUTR"/>
    <property type="match status" value="1"/>
</dbReference>
<dbReference type="Gene3D" id="1.10.357.10">
    <property type="entry name" value="Tetracycline Repressor, domain 2"/>
    <property type="match status" value="1"/>
</dbReference>
<dbReference type="Proteomes" id="UP000468901">
    <property type="component" value="Unassembled WGS sequence"/>
</dbReference>
<dbReference type="SUPFAM" id="SSF46689">
    <property type="entry name" value="Homeodomain-like"/>
    <property type="match status" value="1"/>
</dbReference>